<accession>A0A383BGT7</accession>
<name>A0A383BGT7_9ZZZZ</name>
<dbReference type="InterPro" id="IPR043709">
    <property type="entry name" value="DUF5649"/>
</dbReference>
<evidence type="ECO:0000313" key="1">
    <source>
        <dbReference type="EMBL" id="SVE18605.1"/>
    </source>
</evidence>
<protein>
    <submittedName>
        <fullName evidence="1">Uncharacterized protein</fullName>
    </submittedName>
</protein>
<feature type="non-terminal residue" evidence="1">
    <location>
        <position position="1"/>
    </location>
</feature>
<dbReference type="Pfam" id="PF18886">
    <property type="entry name" value="DUF5649"/>
    <property type="match status" value="2"/>
</dbReference>
<proteinExistence type="predicted"/>
<feature type="non-terminal residue" evidence="1">
    <location>
        <position position="246"/>
    </location>
</feature>
<sequence>TNANDGVINMGTLRVDGSIALTTHGDGNATAVDSGRFDFAASTVGGDLTATSTGGRILQSGALDIEGTSAFTTDANNKVITLTNASNAFTGALTITTNDGSNRSNASIDGGTTALIIAASTIDGDLTLTSGAAAGITDSGNVTVGGNLTATTDLNSGVIDMDTLRVDGTMALTTHSGGAATVVNDVGLIFAASTVRGALSATATTGNITQGSGNLAITGAATFITVAGGSNIILDGSGNAFAAAVT</sequence>
<gene>
    <name evidence="1" type="ORF">METZ01_LOCUS471459</name>
</gene>
<dbReference type="EMBL" id="UINC01199942">
    <property type="protein sequence ID" value="SVE18605.1"/>
    <property type="molecule type" value="Genomic_DNA"/>
</dbReference>
<dbReference type="AlphaFoldDB" id="A0A383BGT7"/>
<reference evidence="1" key="1">
    <citation type="submission" date="2018-05" db="EMBL/GenBank/DDBJ databases">
        <authorList>
            <person name="Lanie J.A."/>
            <person name="Ng W.-L."/>
            <person name="Kazmierczak K.M."/>
            <person name="Andrzejewski T.M."/>
            <person name="Davidsen T.M."/>
            <person name="Wayne K.J."/>
            <person name="Tettelin H."/>
            <person name="Glass J.I."/>
            <person name="Rusch D."/>
            <person name="Podicherti R."/>
            <person name="Tsui H.-C.T."/>
            <person name="Winkler M.E."/>
        </authorList>
    </citation>
    <scope>NUCLEOTIDE SEQUENCE</scope>
</reference>
<organism evidence="1">
    <name type="scientific">marine metagenome</name>
    <dbReference type="NCBI Taxonomy" id="408172"/>
    <lineage>
        <taxon>unclassified sequences</taxon>
        <taxon>metagenomes</taxon>
        <taxon>ecological metagenomes</taxon>
    </lineage>
</organism>